<proteinExistence type="predicted"/>
<reference evidence="1" key="1">
    <citation type="journal article" date="2015" name="Nature">
        <title>Complex archaea that bridge the gap between prokaryotes and eukaryotes.</title>
        <authorList>
            <person name="Spang A."/>
            <person name="Saw J.H."/>
            <person name="Jorgensen S.L."/>
            <person name="Zaremba-Niedzwiedzka K."/>
            <person name="Martijn J."/>
            <person name="Lind A.E."/>
            <person name="van Eijk R."/>
            <person name="Schleper C."/>
            <person name="Guy L."/>
            <person name="Ettema T.J."/>
        </authorList>
    </citation>
    <scope>NUCLEOTIDE SEQUENCE</scope>
</reference>
<accession>A0A0F9FSU8</accession>
<dbReference type="InterPro" id="IPR015421">
    <property type="entry name" value="PyrdxlP-dep_Trfase_major"/>
</dbReference>
<dbReference type="InterPro" id="IPR015422">
    <property type="entry name" value="PyrdxlP-dep_Trfase_small"/>
</dbReference>
<comment type="caution">
    <text evidence="1">The sequence shown here is derived from an EMBL/GenBank/DDBJ whole genome shotgun (WGS) entry which is preliminary data.</text>
</comment>
<dbReference type="GO" id="GO:0000271">
    <property type="term" value="P:polysaccharide biosynthetic process"/>
    <property type="evidence" value="ECO:0007669"/>
    <property type="project" value="TreeGrafter"/>
</dbReference>
<dbReference type="AlphaFoldDB" id="A0A0F9FSU8"/>
<sequence length="384" mass="42667">MKVKIGGPFEVTPPMRTNVQKVMNSGRLSPGPTFVGAFEKNFREYHQISHSVMTNSGTSALVVAIQALKEIEGWPDGSEVIVPAITFVATVNAVIHCNLKPILVDVNADDYTINVDLINNAITNSTEAIIPVHVFGLPADMHPIQAIAQSRDLRVIEDACEALGATYSGQPVGGIADVGCFSFYMSHHITAGVGGMAITGNPRRAWKMKSLVNHGWDRLTAPIDATRFDFEAIKSRYHFTSIGHSFRATELEAAIAIPQLDNITDTIEQRVSNAKHLTNGLKPFSDKLQLPFCQHNRSHSYMMYPIVVRDGKKWPLIKYLEKNGVETREMLPLTNQPCYEGLFDENDYPIAKWINEGGFYIGCSQYLTRDHLDYTIGKFGEYFG</sequence>
<dbReference type="InterPro" id="IPR015424">
    <property type="entry name" value="PyrdxlP-dep_Trfase"/>
</dbReference>
<dbReference type="PANTHER" id="PTHR30244">
    <property type="entry name" value="TRANSAMINASE"/>
    <property type="match status" value="1"/>
</dbReference>
<evidence type="ECO:0008006" key="2">
    <source>
        <dbReference type="Google" id="ProtNLM"/>
    </source>
</evidence>
<organism evidence="1">
    <name type="scientific">marine sediment metagenome</name>
    <dbReference type="NCBI Taxonomy" id="412755"/>
    <lineage>
        <taxon>unclassified sequences</taxon>
        <taxon>metagenomes</taxon>
        <taxon>ecological metagenomes</taxon>
    </lineage>
</organism>
<dbReference type="EMBL" id="LAZR01020339">
    <property type="protein sequence ID" value="KKL89248.1"/>
    <property type="molecule type" value="Genomic_DNA"/>
</dbReference>
<dbReference type="Gene3D" id="3.90.1150.10">
    <property type="entry name" value="Aspartate Aminotransferase, domain 1"/>
    <property type="match status" value="1"/>
</dbReference>
<dbReference type="PANTHER" id="PTHR30244:SF34">
    <property type="entry name" value="DTDP-4-AMINO-4,6-DIDEOXYGALACTOSE TRANSAMINASE"/>
    <property type="match status" value="1"/>
</dbReference>
<dbReference type="GO" id="GO:0030170">
    <property type="term" value="F:pyridoxal phosphate binding"/>
    <property type="evidence" value="ECO:0007669"/>
    <property type="project" value="TreeGrafter"/>
</dbReference>
<dbReference type="InterPro" id="IPR000653">
    <property type="entry name" value="DegT/StrS_aminotransferase"/>
</dbReference>
<dbReference type="Gene3D" id="3.40.640.10">
    <property type="entry name" value="Type I PLP-dependent aspartate aminotransferase-like (Major domain)"/>
    <property type="match status" value="1"/>
</dbReference>
<dbReference type="GO" id="GO:0008483">
    <property type="term" value="F:transaminase activity"/>
    <property type="evidence" value="ECO:0007669"/>
    <property type="project" value="TreeGrafter"/>
</dbReference>
<name>A0A0F9FSU8_9ZZZZ</name>
<dbReference type="Pfam" id="PF01041">
    <property type="entry name" value="DegT_DnrJ_EryC1"/>
    <property type="match status" value="1"/>
</dbReference>
<dbReference type="PIRSF" id="PIRSF000390">
    <property type="entry name" value="PLP_StrS"/>
    <property type="match status" value="1"/>
</dbReference>
<gene>
    <name evidence="1" type="ORF">LCGC14_1916600</name>
</gene>
<evidence type="ECO:0000313" key="1">
    <source>
        <dbReference type="EMBL" id="KKL89248.1"/>
    </source>
</evidence>
<dbReference type="SUPFAM" id="SSF53383">
    <property type="entry name" value="PLP-dependent transferases"/>
    <property type="match status" value="1"/>
</dbReference>
<dbReference type="CDD" id="cd00616">
    <property type="entry name" value="AHBA_syn"/>
    <property type="match status" value="1"/>
</dbReference>
<protein>
    <recommendedName>
        <fullName evidence="2">DegT/DnrJ/EryC1/StrS aminotransferase</fullName>
    </recommendedName>
</protein>